<feature type="compositionally biased region" description="Basic and acidic residues" evidence="1">
    <location>
        <begin position="98"/>
        <end position="115"/>
    </location>
</feature>
<dbReference type="Proteomes" id="UP000289152">
    <property type="component" value="Unassembled WGS sequence"/>
</dbReference>
<dbReference type="STRING" id="5217.A0A4Q1BCJ6"/>
<dbReference type="AlphaFoldDB" id="A0A4Q1BCJ6"/>
<keyword evidence="3" id="KW-1185">Reference proteome</keyword>
<dbReference type="PANTHER" id="PTHR39475">
    <property type="entry name" value="CONIDIATION-SPECIFIC PROTEIN 6"/>
    <property type="match status" value="1"/>
</dbReference>
<name>A0A4Q1BCJ6_TREME</name>
<feature type="compositionally biased region" description="Basic and acidic residues" evidence="1">
    <location>
        <begin position="27"/>
        <end position="40"/>
    </location>
</feature>
<reference evidence="2 3" key="1">
    <citation type="submission" date="2016-06" db="EMBL/GenBank/DDBJ databases">
        <title>Evolution of pathogenesis and genome organization in the Tremellales.</title>
        <authorList>
            <person name="Cuomo C."/>
            <person name="Litvintseva A."/>
            <person name="Heitman J."/>
            <person name="Chen Y."/>
            <person name="Sun S."/>
            <person name="Springer D."/>
            <person name="Dromer F."/>
            <person name="Young S."/>
            <person name="Zeng Q."/>
            <person name="Chapman S."/>
            <person name="Gujja S."/>
            <person name="Saif S."/>
            <person name="Birren B."/>
        </authorList>
    </citation>
    <scope>NUCLEOTIDE SEQUENCE [LARGE SCALE GENOMIC DNA]</scope>
    <source>
        <strain evidence="2 3">ATCC 28783</strain>
    </source>
</reference>
<dbReference type="OrthoDB" id="3358750at2759"/>
<dbReference type="VEuPathDB" id="FungiDB:TREMEDRAFT_20008"/>
<evidence type="ECO:0000313" key="3">
    <source>
        <dbReference type="Proteomes" id="UP000289152"/>
    </source>
</evidence>
<feature type="region of interest" description="Disordered" evidence="1">
    <location>
        <begin position="1"/>
        <end position="115"/>
    </location>
</feature>
<feature type="compositionally biased region" description="Basic and acidic residues" evidence="1">
    <location>
        <begin position="49"/>
        <end position="67"/>
    </location>
</feature>
<organism evidence="2 3">
    <name type="scientific">Tremella mesenterica</name>
    <name type="common">Jelly fungus</name>
    <dbReference type="NCBI Taxonomy" id="5217"/>
    <lineage>
        <taxon>Eukaryota</taxon>
        <taxon>Fungi</taxon>
        <taxon>Dikarya</taxon>
        <taxon>Basidiomycota</taxon>
        <taxon>Agaricomycotina</taxon>
        <taxon>Tremellomycetes</taxon>
        <taxon>Tremellales</taxon>
        <taxon>Tremellaceae</taxon>
        <taxon>Tremella</taxon>
    </lineage>
</organism>
<feature type="compositionally biased region" description="Basic and acidic residues" evidence="1">
    <location>
        <begin position="74"/>
        <end position="89"/>
    </location>
</feature>
<proteinExistence type="predicted"/>
<accession>A0A4Q1BCJ6</accession>
<sequence>MSENNQGAINPATGDAGNPKTGQDFEYAPKHAHDRIDSKDQQSFANKIADAHRVEQLEKQAEREKADVPPTEAALKHGNEPSKGAKIDEALEVEDEAELRKKAEAKAQSKEAHKH</sequence>
<gene>
    <name evidence="2" type="ORF">M231_06169</name>
</gene>
<protein>
    <submittedName>
        <fullName evidence="2">Uncharacterized protein</fullName>
    </submittedName>
</protein>
<evidence type="ECO:0000313" key="2">
    <source>
        <dbReference type="EMBL" id="RXK36559.1"/>
    </source>
</evidence>
<dbReference type="PANTHER" id="PTHR39475:SF1">
    <property type="entry name" value="CONIDIATION-SPECIFIC PROTEIN 6"/>
    <property type="match status" value="1"/>
</dbReference>
<dbReference type="EMBL" id="SDIL01000093">
    <property type="protein sequence ID" value="RXK36559.1"/>
    <property type="molecule type" value="Genomic_DNA"/>
</dbReference>
<evidence type="ECO:0000256" key="1">
    <source>
        <dbReference type="SAM" id="MobiDB-lite"/>
    </source>
</evidence>
<comment type="caution">
    <text evidence="2">The sequence shown here is derived from an EMBL/GenBank/DDBJ whole genome shotgun (WGS) entry which is preliminary data.</text>
</comment>
<dbReference type="InParanoid" id="A0A4Q1BCJ6"/>